<keyword evidence="5 7" id="KW-1133">Transmembrane helix</keyword>
<feature type="transmembrane region" description="Helical" evidence="7">
    <location>
        <begin position="203"/>
        <end position="222"/>
    </location>
</feature>
<feature type="transmembrane region" description="Helical" evidence="7">
    <location>
        <begin position="98"/>
        <end position="122"/>
    </location>
</feature>
<keyword evidence="6 7" id="KW-0472">Membrane</keyword>
<comment type="subcellular location">
    <subcellularLocation>
        <location evidence="1 7">Cell membrane</location>
        <topology evidence="1 7">Multi-pass membrane protein</topology>
    </subcellularLocation>
</comment>
<dbReference type="GO" id="GO:0005886">
    <property type="term" value="C:plasma membrane"/>
    <property type="evidence" value="ECO:0007669"/>
    <property type="project" value="UniProtKB-SubCell"/>
</dbReference>
<dbReference type="Pfam" id="PF00528">
    <property type="entry name" value="BPD_transp_1"/>
    <property type="match status" value="1"/>
</dbReference>
<evidence type="ECO:0000256" key="2">
    <source>
        <dbReference type="ARBA" id="ARBA00022448"/>
    </source>
</evidence>
<feature type="domain" description="ABC transmembrane type-1" evidence="8">
    <location>
        <begin position="61"/>
        <end position="269"/>
    </location>
</feature>
<dbReference type="InterPro" id="IPR035906">
    <property type="entry name" value="MetI-like_sf"/>
</dbReference>
<keyword evidence="2 7" id="KW-0813">Transport</keyword>
<evidence type="ECO:0000256" key="5">
    <source>
        <dbReference type="ARBA" id="ARBA00022989"/>
    </source>
</evidence>
<accession>A0A494Y9N0</accession>
<evidence type="ECO:0000313" key="10">
    <source>
        <dbReference type="Proteomes" id="UP000270342"/>
    </source>
</evidence>
<evidence type="ECO:0000256" key="3">
    <source>
        <dbReference type="ARBA" id="ARBA00022475"/>
    </source>
</evidence>
<gene>
    <name evidence="9" type="ORF">D7S86_04105</name>
</gene>
<feature type="transmembrane region" description="Helical" evidence="7">
    <location>
        <begin position="142"/>
        <end position="165"/>
    </location>
</feature>
<sequence length="282" mass="31472">MRMAWLMLAPFVVAYLLFFLWPALQTVRLSFTDSGLTDTKGYVGLANYVQLIGDDDFWAALVQTAYFAVLTVVPLTALGLVMAMLVNRLTRARALVQAVFFLPYVLPVAVMTLIFGWLYHPVYGLVNAVLGGSRAWLNDVDWAMPSVALATIWWTVGFNVLLFVAGLGNIPAELYEAARLDGANRWEQFRYITWPQLKPTTSLVFMLQLIASVKIFSQPYILTGGGPFNTTRVVLQYMYEQGFTSQNAGYASAIACAFLLVVLMLALLQAALTWWRIRRASA</sequence>
<dbReference type="InterPro" id="IPR051393">
    <property type="entry name" value="ABC_transporter_permease"/>
</dbReference>
<dbReference type="CDD" id="cd06261">
    <property type="entry name" value="TM_PBP2"/>
    <property type="match status" value="1"/>
</dbReference>
<dbReference type="PANTHER" id="PTHR30193">
    <property type="entry name" value="ABC TRANSPORTER PERMEASE PROTEIN"/>
    <property type="match status" value="1"/>
</dbReference>
<keyword evidence="4 7" id="KW-0812">Transmembrane</keyword>
<dbReference type="SUPFAM" id="SSF161098">
    <property type="entry name" value="MetI-like"/>
    <property type="match status" value="1"/>
</dbReference>
<dbReference type="PANTHER" id="PTHR30193:SF41">
    <property type="entry name" value="DIACETYLCHITOBIOSE UPTAKE SYSTEM PERMEASE PROTEIN NGCF"/>
    <property type="match status" value="1"/>
</dbReference>
<protein>
    <submittedName>
        <fullName evidence="9">Sugar ABC transporter permease</fullName>
    </submittedName>
</protein>
<proteinExistence type="inferred from homology"/>
<reference evidence="9 10" key="1">
    <citation type="submission" date="2018-10" db="EMBL/GenBank/DDBJ databases">
        <title>Robbsia sp. DHC34, isolated from soil.</title>
        <authorList>
            <person name="Gao Z.-H."/>
            <person name="Qiu L.-H."/>
        </authorList>
    </citation>
    <scope>NUCLEOTIDE SEQUENCE [LARGE SCALE GENOMIC DNA]</scope>
    <source>
        <strain evidence="9 10">DHC34</strain>
    </source>
</reference>
<organism evidence="9 10">
    <name type="scientific">Pararobbsia silviterrae</name>
    <dbReference type="NCBI Taxonomy" id="1792498"/>
    <lineage>
        <taxon>Bacteria</taxon>
        <taxon>Pseudomonadati</taxon>
        <taxon>Pseudomonadota</taxon>
        <taxon>Betaproteobacteria</taxon>
        <taxon>Burkholderiales</taxon>
        <taxon>Burkholderiaceae</taxon>
        <taxon>Pararobbsia</taxon>
    </lineage>
</organism>
<keyword evidence="10" id="KW-1185">Reference proteome</keyword>
<comment type="similarity">
    <text evidence="7">Belongs to the binding-protein-dependent transport system permease family.</text>
</comment>
<dbReference type="OrthoDB" id="8585214at2"/>
<comment type="caution">
    <text evidence="9">The sequence shown here is derived from an EMBL/GenBank/DDBJ whole genome shotgun (WGS) entry which is preliminary data.</text>
</comment>
<evidence type="ECO:0000256" key="6">
    <source>
        <dbReference type="ARBA" id="ARBA00023136"/>
    </source>
</evidence>
<dbReference type="Gene3D" id="1.10.3720.10">
    <property type="entry name" value="MetI-like"/>
    <property type="match status" value="1"/>
</dbReference>
<evidence type="ECO:0000313" key="9">
    <source>
        <dbReference type="EMBL" id="RKP59422.1"/>
    </source>
</evidence>
<dbReference type="InterPro" id="IPR000515">
    <property type="entry name" value="MetI-like"/>
</dbReference>
<feature type="transmembrane region" description="Helical" evidence="7">
    <location>
        <begin position="65"/>
        <end position="86"/>
    </location>
</feature>
<evidence type="ECO:0000256" key="7">
    <source>
        <dbReference type="RuleBase" id="RU363032"/>
    </source>
</evidence>
<name>A0A494Y9N0_9BURK</name>
<evidence type="ECO:0000256" key="1">
    <source>
        <dbReference type="ARBA" id="ARBA00004651"/>
    </source>
</evidence>
<keyword evidence="3" id="KW-1003">Cell membrane</keyword>
<dbReference type="PROSITE" id="PS50928">
    <property type="entry name" value="ABC_TM1"/>
    <property type="match status" value="1"/>
</dbReference>
<dbReference type="Proteomes" id="UP000270342">
    <property type="component" value="Unassembled WGS sequence"/>
</dbReference>
<feature type="transmembrane region" description="Helical" evidence="7">
    <location>
        <begin position="248"/>
        <end position="275"/>
    </location>
</feature>
<dbReference type="GO" id="GO:0055085">
    <property type="term" value="P:transmembrane transport"/>
    <property type="evidence" value="ECO:0007669"/>
    <property type="project" value="InterPro"/>
</dbReference>
<dbReference type="AlphaFoldDB" id="A0A494Y9N0"/>
<evidence type="ECO:0000259" key="8">
    <source>
        <dbReference type="PROSITE" id="PS50928"/>
    </source>
</evidence>
<evidence type="ECO:0000256" key="4">
    <source>
        <dbReference type="ARBA" id="ARBA00022692"/>
    </source>
</evidence>
<dbReference type="EMBL" id="RBZU01000001">
    <property type="protein sequence ID" value="RKP59422.1"/>
    <property type="molecule type" value="Genomic_DNA"/>
</dbReference>